<comment type="pathway">
    <text evidence="3 18">Amino-acid degradation; L-proline degradation into L-glutamate; L-glutamate from L-proline: step 2/2.</text>
</comment>
<dbReference type="OrthoDB" id="9812625at2"/>
<evidence type="ECO:0000259" key="22">
    <source>
        <dbReference type="Pfam" id="PF01619"/>
    </source>
</evidence>
<sequence>MDFEIPDIFSHPLYLKVNQAYRANETEHVSMLLREAALPAAAQQRIAKHARALVCEVRHSRVHKSGIDAFMHQYELSSHEGVVLMCLAEALLRIPDTATIDKLIEDKLGTSHWERHISDSDSLFVNASTWALMLTGRLLSDHDQPQQHLRGVLQRLLRRSSEPLIRQALLQAMRILGRQFVMGRDIEEALRRARASEQRGYRYSYDMLGEAARTDADACRYFDRYRQAIEAIGESAAGRGPIASPGVSIKLSALHPRYELANRDRALRELLPRLHALALQAAQYDINLTVDAEEAARLDVSLELIDALCADPQLRAWQGLGLALQAYQKRAFPLLDWLAERAEYHGRRLMVRLVKGAYWDTEIKRAQELGLNGYPVFTRKSNTDVSYLACVRKLLANPRHFYPQFATHNAHTLAYVLEVAGQNHAFECQRLHGMGEALYDQIVGAEQPGIACRVYAPVGSHEDLLPYLVRRLLENGANSSFVNRIVDEKVPIEEIIADPIAKMAARSYLPHPRIPLPVNIYGPQRRNAKGVDLTDLAQLEWLRQGMVEADRHDWTATPLIGGQVYERLKTPVFSPADRSRRVGTVAFADREALERALAHAQQAAADWESCPAAKRADCLDRLAELYERHMPELVALCAREAGKHIPDGIAEVREAVDFCRYYAARARLDLEPTSLPGPTGERNQLSLHGRGVFACISPWNFPLAIFTGQISAALIAGNAVIAKPAEQTSLIGAYAVRLMHEAGIPPDVLQFLPGDGPNVGLALVRDRRVDGVAFTGSVATAKRINRALAEREGPIVPLIAETGGQNGMIVDSSALPEQVVSDVVRSSFQSAGQRCSALRVLYLQDDIAERVIEMLIGAMAELRIGDPWCLATDVTPVIDEGARRMLAAHAEHMSATAKPLYRCELPAGTANGTFFPPCAFELRSLRQLTEEKFGPILHVIRYQARDLDRVIDEINATGYGLTFGIHSRIDTTVEHVVSRMHAGNIYVNRNMIGAVVGVHPFGGEGLSGTGPKAGGPHYLPRFTNERALSIDTTAAGGNATLMSLGEEEPDDTLLPAYPPDR</sequence>
<comment type="caution">
    <text evidence="25">The sequence shown here is derived from an EMBL/GenBank/DDBJ whole genome shotgun (WGS) entry which is preliminary data.</text>
</comment>
<keyword evidence="8 18" id="KW-0805">Transcription regulation</keyword>
<dbReference type="RefSeq" id="WP_004998696.1">
    <property type="nucleotide sequence ID" value="NZ_CH672427.1"/>
</dbReference>
<comment type="function">
    <text evidence="18">Oxidizes proline to glutamate for use as a carbon and nitrogen source.</text>
</comment>
<dbReference type="Gene3D" id="1.20.5.550">
    <property type="entry name" value="Single Helix bin"/>
    <property type="match status" value="1"/>
</dbReference>
<dbReference type="HOGENOM" id="CLU_005682_1_0_6"/>
<dbReference type="Pfam" id="PF18327">
    <property type="entry name" value="PRODH"/>
    <property type="match status" value="1"/>
</dbReference>
<comment type="similarity">
    <text evidence="17 18">In the C-terminal section; belongs to the aldehyde dehydrogenase family.</text>
</comment>
<evidence type="ECO:0000256" key="13">
    <source>
        <dbReference type="ARBA" id="ARBA00023268"/>
    </source>
</evidence>
<dbReference type="NCBIfam" id="TIGR01238">
    <property type="entry name" value="D1pyr5carbox3"/>
    <property type="match status" value="1"/>
</dbReference>
<proteinExistence type="inferred from homology"/>
<dbReference type="GO" id="GO:0003842">
    <property type="term" value="F:L-glutamate gamma-semialdehyde dehydrogenase activity"/>
    <property type="evidence" value="ECO:0007669"/>
    <property type="project" value="UniProtKB-UniRule"/>
</dbReference>
<evidence type="ECO:0000259" key="23">
    <source>
        <dbReference type="Pfam" id="PF14850"/>
    </source>
</evidence>
<dbReference type="eggNOG" id="COG4230">
    <property type="taxonomic scope" value="Bacteria"/>
</dbReference>
<keyword evidence="13" id="KW-0511">Multifunctional enzyme</keyword>
<feature type="domain" description="Proline dehydrogenase" evidence="22">
    <location>
        <begin position="189"/>
        <end position="484"/>
    </location>
</feature>
<evidence type="ECO:0000256" key="8">
    <source>
        <dbReference type="ARBA" id="ARBA00023015"/>
    </source>
</evidence>
<keyword evidence="7 18" id="KW-0560">Oxidoreductase</keyword>
<dbReference type="GO" id="GO:0004657">
    <property type="term" value="F:proline dehydrogenase activity"/>
    <property type="evidence" value="ECO:0007669"/>
    <property type="project" value="UniProtKB-UniRule"/>
</dbReference>
<keyword evidence="10 18" id="KW-0642">Proline metabolism</keyword>
<dbReference type="InterPro" id="IPR015590">
    <property type="entry name" value="Aldehyde_DH_dom"/>
</dbReference>
<dbReference type="GO" id="GO:0003677">
    <property type="term" value="F:DNA binding"/>
    <property type="evidence" value="ECO:0007669"/>
    <property type="project" value="UniProtKB-KW"/>
</dbReference>
<evidence type="ECO:0000256" key="12">
    <source>
        <dbReference type="ARBA" id="ARBA00023163"/>
    </source>
</evidence>
<keyword evidence="5 18" id="KW-0285">Flavoprotein</keyword>
<feature type="region of interest" description="Disordered" evidence="20">
    <location>
        <begin position="1042"/>
        <end position="1061"/>
    </location>
</feature>
<dbReference type="FunFam" id="3.40.309.10:FF:000005">
    <property type="entry name" value="1-pyrroline-5-carboxylate dehydrogenase 1"/>
    <property type="match status" value="1"/>
</dbReference>
<evidence type="ECO:0000256" key="14">
    <source>
        <dbReference type="ARBA" id="ARBA00048142"/>
    </source>
</evidence>
<dbReference type="SUPFAM" id="SSF53720">
    <property type="entry name" value="ALDH-like"/>
    <property type="match status" value="1"/>
</dbReference>
<comment type="similarity">
    <text evidence="16 18">In the N-terminal section; belongs to the proline dehydrogenase family.</text>
</comment>
<evidence type="ECO:0000256" key="18">
    <source>
        <dbReference type="PIRNR" id="PIRNR000197"/>
    </source>
</evidence>
<gene>
    <name evidence="25" type="ORF">NB231_00450</name>
</gene>
<evidence type="ECO:0000256" key="5">
    <source>
        <dbReference type="ARBA" id="ARBA00022630"/>
    </source>
</evidence>
<dbReference type="eggNOG" id="COG0506">
    <property type="taxonomic scope" value="Bacteria"/>
</dbReference>
<evidence type="ECO:0000256" key="7">
    <source>
        <dbReference type="ARBA" id="ARBA00023002"/>
    </source>
</evidence>
<dbReference type="Gene3D" id="3.40.605.10">
    <property type="entry name" value="Aldehyde Dehydrogenase, Chain A, domain 1"/>
    <property type="match status" value="1"/>
</dbReference>
<evidence type="ECO:0000256" key="3">
    <source>
        <dbReference type="ARBA" id="ARBA00004786"/>
    </source>
</evidence>
<reference evidence="25 26" key="1">
    <citation type="submission" date="2006-02" db="EMBL/GenBank/DDBJ databases">
        <authorList>
            <person name="Waterbury J."/>
            <person name="Ferriera S."/>
            <person name="Johnson J."/>
            <person name="Kravitz S."/>
            <person name="Halpern A."/>
            <person name="Remington K."/>
            <person name="Beeson K."/>
            <person name="Tran B."/>
            <person name="Rogers Y.-H."/>
            <person name="Friedman R."/>
            <person name="Venter J.C."/>
        </authorList>
    </citation>
    <scope>NUCLEOTIDE SEQUENCE [LARGE SCALE GENOMIC DNA]</scope>
    <source>
        <strain evidence="25 26">Nb-231</strain>
    </source>
</reference>
<comment type="pathway">
    <text evidence="2 18">Amino-acid degradation; L-proline degradation into L-glutamate; L-glutamate from L-proline: step 1/2.</text>
</comment>
<dbReference type="PIRSF" id="PIRSF000197">
    <property type="entry name" value="Bifunct_PutA"/>
    <property type="match status" value="1"/>
</dbReference>
<feature type="active site" evidence="19">
    <location>
        <position position="801"/>
    </location>
</feature>
<keyword evidence="4 18" id="KW-0678">Repressor</keyword>
<dbReference type="Pfam" id="PF14850">
    <property type="entry name" value="Pro_dh-DNA_bdg"/>
    <property type="match status" value="1"/>
</dbReference>
<keyword evidence="12 18" id="KW-0804">Transcription</keyword>
<dbReference type="InterPro" id="IPR005933">
    <property type="entry name" value="PutA_C"/>
</dbReference>
<evidence type="ECO:0000256" key="1">
    <source>
        <dbReference type="ARBA" id="ARBA00001974"/>
    </source>
</evidence>
<comment type="catalytic activity">
    <reaction evidence="14 18">
        <text>L-glutamate 5-semialdehyde + NAD(+) + H2O = L-glutamate + NADH + 2 H(+)</text>
        <dbReference type="Rhea" id="RHEA:30235"/>
        <dbReference type="ChEBI" id="CHEBI:15377"/>
        <dbReference type="ChEBI" id="CHEBI:15378"/>
        <dbReference type="ChEBI" id="CHEBI:29985"/>
        <dbReference type="ChEBI" id="CHEBI:57540"/>
        <dbReference type="ChEBI" id="CHEBI:57945"/>
        <dbReference type="ChEBI" id="CHEBI:58066"/>
        <dbReference type="EC" id="1.2.1.88"/>
    </reaction>
</comment>
<dbReference type="InterPro" id="IPR050485">
    <property type="entry name" value="Proline_metab_enzyme"/>
</dbReference>
<dbReference type="InterPro" id="IPR016161">
    <property type="entry name" value="Ald_DH/histidinol_DH"/>
</dbReference>
<dbReference type="Gene3D" id="3.20.20.220">
    <property type="match status" value="1"/>
</dbReference>
<evidence type="ECO:0000313" key="26">
    <source>
        <dbReference type="Proteomes" id="UP000003374"/>
    </source>
</evidence>
<dbReference type="InterPro" id="IPR016163">
    <property type="entry name" value="Ald_DH_C"/>
</dbReference>
<dbReference type="EC" id="1.2.1.88" evidence="18"/>
<dbReference type="Gene3D" id="3.40.309.10">
    <property type="entry name" value="Aldehyde Dehydrogenase, Chain A, domain 2"/>
    <property type="match status" value="1"/>
</dbReference>
<dbReference type="EMBL" id="AAOF01000023">
    <property type="protein sequence ID" value="EAR20403.1"/>
    <property type="molecule type" value="Genomic_DNA"/>
</dbReference>
<evidence type="ECO:0000256" key="10">
    <source>
        <dbReference type="ARBA" id="ARBA00023062"/>
    </source>
</evidence>
<dbReference type="GO" id="GO:0010133">
    <property type="term" value="P:L-proline catabolic process to L-glutamate"/>
    <property type="evidence" value="ECO:0007669"/>
    <property type="project" value="UniProtKB-UniRule"/>
</dbReference>
<evidence type="ECO:0000256" key="20">
    <source>
        <dbReference type="SAM" id="MobiDB-lite"/>
    </source>
</evidence>
<evidence type="ECO:0000256" key="9">
    <source>
        <dbReference type="ARBA" id="ARBA00023027"/>
    </source>
</evidence>
<evidence type="ECO:0000256" key="16">
    <source>
        <dbReference type="ARBA" id="ARBA00060889"/>
    </source>
</evidence>
<dbReference type="PROSITE" id="PS00070">
    <property type="entry name" value="ALDEHYDE_DEHYDR_CYS"/>
    <property type="match status" value="1"/>
</dbReference>
<dbReference type="NCBIfam" id="NF008869">
    <property type="entry name" value="PRK11904.1"/>
    <property type="match status" value="1"/>
</dbReference>
<evidence type="ECO:0000256" key="4">
    <source>
        <dbReference type="ARBA" id="ARBA00022491"/>
    </source>
</evidence>
<dbReference type="UniPathway" id="UPA00261">
    <property type="reaction ID" value="UER00373"/>
</dbReference>
<dbReference type="GO" id="GO:0009898">
    <property type="term" value="C:cytoplasmic side of plasma membrane"/>
    <property type="evidence" value="ECO:0007669"/>
    <property type="project" value="TreeGrafter"/>
</dbReference>
<dbReference type="InterPro" id="IPR016162">
    <property type="entry name" value="Ald_DH_N"/>
</dbReference>
<dbReference type="Proteomes" id="UP000003374">
    <property type="component" value="Unassembled WGS sequence"/>
</dbReference>
<keyword evidence="11 18" id="KW-0238">DNA-binding</keyword>
<feature type="active site" evidence="19">
    <location>
        <position position="835"/>
    </location>
</feature>
<feature type="domain" description="Proline utilization A proline dehydrogenase N-terminal" evidence="24">
    <location>
        <begin position="17"/>
        <end position="58"/>
    </location>
</feature>
<evidence type="ECO:0000256" key="15">
    <source>
        <dbReference type="ARBA" id="ARBA00048779"/>
    </source>
</evidence>
<evidence type="ECO:0000256" key="2">
    <source>
        <dbReference type="ARBA" id="ARBA00004739"/>
    </source>
</evidence>
<dbReference type="InterPro" id="IPR002872">
    <property type="entry name" value="Proline_DH_dom"/>
</dbReference>
<feature type="domain" description="Proline dehydrogenase PutA" evidence="23">
    <location>
        <begin position="67"/>
        <end position="180"/>
    </location>
</feature>
<organism evidence="25 26">
    <name type="scientific">Nitrococcus mobilis Nb-231</name>
    <dbReference type="NCBI Taxonomy" id="314278"/>
    <lineage>
        <taxon>Bacteria</taxon>
        <taxon>Pseudomonadati</taxon>
        <taxon>Pseudomonadota</taxon>
        <taxon>Gammaproteobacteria</taxon>
        <taxon>Chromatiales</taxon>
        <taxon>Ectothiorhodospiraceae</taxon>
        <taxon>Nitrococcus</taxon>
    </lineage>
</organism>
<dbReference type="InterPro" id="IPR016160">
    <property type="entry name" value="Ald_DH_CS_CYS"/>
</dbReference>
<dbReference type="SUPFAM" id="SSF51730">
    <property type="entry name" value="FAD-linked oxidoreductase"/>
    <property type="match status" value="1"/>
</dbReference>
<dbReference type="STRING" id="314278.NB231_00450"/>
<dbReference type="CDD" id="cd07125">
    <property type="entry name" value="ALDH_PutA-P5CDH"/>
    <property type="match status" value="1"/>
</dbReference>
<name>A4BV61_9GAMM</name>
<dbReference type="AlphaFoldDB" id="A4BV61"/>
<dbReference type="InterPro" id="IPR029041">
    <property type="entry name" value="FAD-linked_oxidoreductase-like"/>
</dbReference>
<dbReference type="PANTHER" id="PTHR42862">
    <property type="entry name" value="DELTA-1-PYRROLINE-5-CARBOXYLATE DEHYDROGENASE 1, ISOFORM A-RELATED"/>
    <property type="match status" value="1"/>
</dbReference>
<comment type="catalytic activity">
    <reaction evidence="15 18">
        <text>L-proline + a quinone = (S)-1-pyrroline-5-carboxylate + a quinol + H(+)</text>
        <dbReference type="Rhea" id="RHEA:23784"/>
        <dbReference type="ChEBI" id="CHEBI:15378"/>
        <dbReference type="ChEBI" id="CHEBI:17388"/>
        <dbReference type="ChEBI" id="CHEBI:24646"/>
        <dbReference type="ChEBI" id="CHEBI:60039"/>
        <dbReference type="ChEBI" id="CHEBI:132124"/>
        <dbReference type="EC" id="1.5.5.2"/>
    </reaction>
</comment>
<dbReference type="PANTHER" id="PTHR42862:SF1">
    <property type="entry name" value="DELTA-1-PYRROLINE-5-CARBOXYLATE DEHYDROGENASE 2, ISOFORM A-RELATED"/>
    <property type="match status" value="1"/>
</dbReference>
<dbReference type="InterPro" id="IPR024082">
    <property type="entry name" value="PRODH_PutA_dom_II"/>
</dbReference>
<feature type="domain" description="Aldehyde dehydrogenase" evidence="21">
    <location>
        <begin position="570"/>
        <end position="1026"/>
    </location>
</feature>
<evidence type="ECO:0000259" key="21">
    <source>
        <dbReference type="Pfam" id="PF00171"/>
    </source>
</evidence>
<accession>A4BV61</accession>
<evidence type="ECO:0000256" key="11">
    <source>
        <dbReference type="ARBA" id="ARBA00023125"/>
    </source>
</evidence>
<protein>
    <recommendedName>
        <fullName evidence="18">Bifunctional protein PutA</fullName>
    </recommendedName>
    <domain>
        <recommendedName>
            <fullName evidence="18">Proline dehydrogenase</fullName>
            <ecNumber evidence="18">1.5.5.2</ecNumber>
        </recommendedName>
        <alternativeName>
            <fullName evidence="18">Proline oxidase</fullName>
        </alternativeName>
    </domain>
    <domain>
        <recommendedName>
            <fullName evidence="18">Delta-1-pyrroline-5-carboxylate dehydrogenase</fullName>
            <shortName evidence="18">P5C dehydrogenase</shortName>
            <ecNumber evidence="18">1.2.1.88</ecNumber>
        </recommendedName>
        <alternativeName>
            <fullName evidence="18">L-glutamate gamma-semialdehyde dehydrogenase</fullName>
        </alternativeName>
    </domain>
</protein>
<evidence type="ECO:0000256" key="6">
    <source>
        <dbReference type="ARBA" id="ARBA00022827"/>
    </source>
</evidence>
<dbReference type="InterPro" id="IPR025703">
    <property type="entry name" value="Bifunct_PutA"/>
</dbReference>
<dbReference type="SUPFAM" id="SSF81935">
    <property type="entry name" value="N-terminal domain of bifunctional PutA protein"/>
    <property type="match status" value="1"/>
</dbReference>
<evidence type="ECO:0000313" key="25">
    <source>
        <dbReference type="EMBL" id="EAR20403.1"/>
    </source>
</evidence>
<comment type="cofactor">
    <cofactor evidence="1 18">
        <name>FAD</name>
        <dbReference type="ChEBI" id="CHEBI:57692"/>
    </cofactor>
</comment>
<dbReference type="Pfam" id="PF00171">
    <property type="entry name" value="Aldedh"/>
    <property type="match status" value="1"/>
</dbReference>
<dbReference type="Pfam" id="PF01619">
    <property type="entry name" value="Pro_dh"/>
    <property type="match status" value="1"/>
</dbReference>
<evidence type="ECO:0000256" key="17">
    <source>
        <dbReference type="ARBA" id="ARBA00060911"/>
    </source>
</evidence>
<dbReference type="FunFam" id="3.20.20.220:FF:000004">
    <property type="entry name" value="Bifunctional protein PutA"/>
    <property type="match status" value="1"/>
</dbReference>
<keyword evidence="9 18" id="KW-0520">NAD</keyword>
<dbReference type="InterPro" id="IPR024089">
    <property type="entry name" value="PRODH_PutA_dom_I/II"/>
</dbReference>
<dbReference type="InterPro" id="IPR024090">
    <property type="entry name" value="PRODH_PutA_dom_I"/>
</dbReference>
<evidence type="ECO:0000256" key="19">
    <source>
        <dbReference type="PIRSR" id="PIRSR000197-1"/>
    </source>
</evidence>
<dbReference type="InterPro" id="IPR041349">
    <property type="entry name" value="PRODH"/>
</dbReference>
<dbReference type="GO" id="GO:0003700">
    <property type="term" value="F:DNA-binding transcription factor activity"/>
    <property type="evidence" value="ECO:0007669"/>
    <property type="project" value="InterPro"/>
</dbReference>
<dbReference type="EC" id="1.5.5.2" evidence="18"/>
<keyword evidence="26" id="KW-1185">Reference proteome</keyword>
<dbReference type="FunFam" id="1.20.5.460:FF:000001">
    <property type="entry name" value="Bifunctional protein PutA"/>
    <property type="match status" value="1"/>
</dbReference>
<dbReference type="Gene3D" id="1.20.5.460">
    <property type="entry name" value="Single helix bin"/>
    <property type="match status" value="1"/>
</dbReference>
<evidence type="ECO:0000259" key="24">
    <source>
        <dbReference type="Pfam" id="PF18327"/>
    </source>
</evidence>
<keyword evidence="6 18" id="KW-0274">FAD</keyword>